<dbReference type="GO" id="GO:0043190">
    <property type="term" value="C:ATP-binding cassette (ABC) transporter complex"/>
    <property type="evidence" value="ECO:0007669"/>
    <property type="project" value="InterPro"/>
</dbReference>
<evidence type="ECO:0000256" key="3">
    <source>
        <dbReference type="ARBA" id="ARBA00022692"/>
    </source>
</evidence>
<evidence type="ECO:0000256" key="2">
    <source>
        <dbReference type="ARBA" id="ARBA00022475"/>
    </source>
</evidence>
<feature type="transmembrane region" description="Helical" evidence="6">
    <location>
        <begin position="66"/>
        <end position="84"/>
    </location>
</feature>
<dbReference type="Pfam" id="PF02361">
    <property type="entry name" value="CbiQ"/>
    <property type="match status" value="1"/>
</dbReference>
<evidence type="ECO:0000256" key="6">
    <source>
        <dbReference type="SAM" id="Phobius"/>
    </source>
</evidence>
<dbReference type="InterPro" id="IPR051611">
    <property type="entry name" value="ECF_transporter_component"/>
</dbReference>
<comment type="caution">
    <text evidence="7">The sequence shown here is derived from an EMBL/GenBank/DDBJ whole genome shotgun (WGS) entry which is preliminary data.</text>
</comment>
<dbReference type="EMBL" id="JAEACQ010000137">
    <property type="protein sequence ID" value="MBL7626494.1"/>
    <property type="molecule type" value="Genomic_DNA"/>
</dbReference>
<dbReference type="NCBIfam" id="TIGR02454">
    <property type="entry name" value="ECF_T_CbiQ"/>
    <property type="match status" value="1"/>
</dbReference>
<dbReference type="Proteomes" id="UP000604475">
    <property type="component" value="Unassembled WGS sequence"/>
</dbReference>
<dbReference type="GO" id="GO:0006824">
    <property type="term" value="P:cobalt ion transport"/>
    <property type="evidence" value="ECO:0007669"/>
    <property type="project" value="InterPro"/>
</dbReference>
<feature type="transmembrane region" description="Helical" evidence="6">
    <location>
        <begin position="229"/>
        <end position="249"/>
    </location>
</feature>
<keyword evidence="4 6" id="KW-1133">Transmembrane helix</keyword>
<accession>A0A937RCQ9</accession>
<feature type="transmembrane region" description="Helical" evidence="6">
    <location>
        <begin position="179"/>
        <end position="196"/>
    </location>
</feature>
<dbReference type="PANTHER" id="PTHR34857:SF2">
    <property type="entry name" value="SLL0384 PROTEIN"/>
    <property type="match status" value="1"/>
</dbReference>
<reference evidence="7" key="1">
    <citation type="submission" date="2020-12" db="EMBL/GenBank/DDBJ databases">
        <title>Genomic characterization of non-nitrogen-fixing Frankia strains.</title>
        <authorList>
            <person name="Carlos-Shanley C."/>
            <person name="Guerra T."/>
            <person name="Hahn D."/>
        </authorList>
    </citation>
    <scope>NUCLEOTIDE SEQUENCE</scope>
    <source>
        <strain evidence="7">CN6</strain>
    </source>
</reference>
<keyword evidence="2" id="KW-1003">Cell membrane</keyword>
<sequence>MAVYRPRGTVLHRLPAECKIVAVFGYVVTVVLTPITAGWAFAAHALVVIALGVLGRVAPGPAARRMLIELPFLAFAVALPFVAAGERTELFGVVTVSRDGLLQAFGLVARATLGVALVVVLAATTPARELLTGLDRLRMPAVIVAVMSFMLRYSTLIVDQMHRMAIARAARGHRPRTLASARTLAMALGSLFIRSYERGERVHLAMLSRGYTGSLPVGLPREPASRAHWAAATAAVAVGAAIAAAAGVARGLG</sequence>
<organism evidence="7 8">
    <name type="scientific">Frankia nepalensis</name>
    <dbReference type="NCBI Taxonomy" id="1836974"/>
    <lineage>
        <taxon>Bacteria</taxon>
        <taxon>Bacillati</taxon>
        <taxon>Actinomycetota</taxon>
        <taxon>Actinomycetes</taxon>
        <taxon>Frankiales</taxon>
        <taxon>Frankiaceae</taxon>
        <taxon>Frankia</taxon>
    </lineage>
</organism>
<evidence type="ECO:0000313" key="8">
    <source>
        <dbReference type="Proteomes" id="UP000604475"/>
    </source>
</evidence>
<feature type="transmembrane region" description="Helical" evidence="6">
    <location>
        <begin position="137"/>
        <end position="158"/>
    </location>
</feature>
<feature type="transmembrane region" description="Helical" evidence="6">
    <location>
        <begin position="104"/>
        <end position="125"/>
    </location>
</feature>
<gene>
    <name evidence="7" type="primary">cbiQ</name>
    <name evidence="7" type="ORF">I7412_04760</name>
</gene>
<feature type="transmembrane region" description="Helical" evidence="6">
    <location>
        <begin position="21"/>
        <end position="54"/>
    </location>
</feature>
<dbReference type="InterPro" id="IPR003339">
    <property type="entry name" value="ABC/ECF_trnsptr_transmembrane"/>
</dbReference>
<protein>
    <submittedName>
        <fullName evidence="7">Cobalt ECF transporter T component CbiQ</fullName>
    </submittedName>
</protein>
<keyword evidence="8" id="KW-1185">Reference proteome</keyword>
<comment type="subcellular location">
    <subcellularLocation>
        <location evidence="1">Cell membrane</location>
        <topology evidence="1">Multi-pass membrane protein</topology>
    </subcellularLocation>
</comment>
<dbReference type="AlphaFoldDB" id="A0A937RCQ9"/>
<dbReference type="InterPro" id="IPR012809">
    <property type="entry name" value="ECF_CbiQ"/>
</dbReference>
<dbReference type="CDD" id="cd16914">
    <property type="entry name" value="EcfT"/>
    <property type="match status" value="1"/>
</dbReference>
<keyword evidence="5 6" id="KW-0472">Membrane</keyword>
<name>A0A937RCQ9_9ACTN</name>
<evidence type="ECO:0000313" key="7">
    <source>
        <dbReference type="EMBL" id="MBL7626494.1"/>
    </source>
</evidence>
<proteinExistence type="predicted"/>
<evidence type="ECO:0000256" key="4">
    <source>
        <dbReference type="ARBA" id="ARBA00022989"/>
    </source>
</evidence>
<keyword evidence="3 6" id="KW-0812">Transmembrane</keyword>
<evidence type="ECO:0000256" key="1">
    <source>
        <dbReference type="ARBA" id="ARBA00004651"/>
    </source>
</evidence>
<dbReference type="PANTHER" id="PTHR34857">
    <property type="entry name" value="SLL0384 PROTEIN"/>
    <property type="match status" value="1"/>
</dbReference>
<evidence type="ECO:0000256" key="5">
    <source>
        <dbReference type="ARBA" id="ARBA00023136"/>
    </source>
</evidence>